<reference evidence="19" key="1">
    <citation type="submission" date="2013-04" db="EMBL/GenBank/DDBJ databases">
        <authorList>
            <person name="Qu J."/>
            <person name="Murali S.C."/>
            <person name="Bandaranaike D."/>
            <person name="Bellair M."/>
            <person name="Blankenburg K."/>
            <person name="Chao H."/>
            <person name="Dinh H."/>
            <person name="Doddapaneni H."/>
            <person name="Downs B."/>
            <person name="Dugan-Rocha S."/>
            <person name="Elkadiri S."/>
            <person name="Gnanaolivu R.D."/>
            <person name="Hernandez B."/>
            <person name="Javaid M."/>
            <person name="Jayaseelan J.C."/>
            <person name="Lee S."/>
            <person name="Li M."/>
            <person name="Ming W."/>
            <person name="Munidasa M."/>
            <person name="Muniz J."/>
            <person name="Nguyen L."/>
            <person name="Ongeri F."/>
            <person name="Osuji N."/>
            <person name="Pu L.-L."/>
            <person name="Puazo M."/>
            <person name="Qu C."/>
            <person name="Quiroz J."/>
            <person name="Raj R."/>
            <person name="Weissenberger G."/>
            <person name="Xin Y."/>
            <person name="Zou X."/>
            <person name="Han Y."/>
            <person name="Richards S."/>
            <person name="Worley K."/>
            <person name="Muzny D."/>
            <person name="Gibbs R."/>
        </authorList>
    </citation>
    <scope>NUCLEOTIDE SEQUENCE</scope>
    <source>
        <strain evidence="19">Sampled in the wild</strain>
    </source>
</reference>
<keyword evidence="10" id="KW-0406">Ion transport</keyword>
<dbReference type="InterPro" id="IPR018491">
    <property type="entry name" value="SLC12_C"/>
</dbReference>
<feature type="transmembrane region" description="Helical" evidence="16">
    <location>
        <begin position="223"/>
        <end position="242"/>
    </location>
</feature>
<keyword evidence="8 16" id="KW-1133">Transmembrane helix</keyword>
<evidence type="ECO:0000256" key="11">
    <source>
        <dbReference type="ARBA" id="ARBA00023136"/>
    </source>
</evidence>
<comment type="similarity">
    <text evidence="2">Belongs to the SLC12A transporter family.</text>
</comment>
<evidence type="ECO:0000313" key="20">
    <source>
        <dbReference type="Proteomes" id="UP000792457"/>
    </source>
</evidence>
<feature type="domain" description="SLC12A transporter C-terminal" evidence="18">
    <location>
        <begin position="873"/>
        <end position="1254"/>
    </location>
</feature>
<dbReference type="InterPro" id="IPR002443">
    <property type="entry name" value="SLC12A1/SLC12A2"/>
</dbReference>
<dbReference type="Pfam" id="PF00324">
    <property type="entry name" value="AA_permease"/>
    <property type="match status" value="1"/>
</dbReference>
<dbReference type="PANTHER" id="PTHR11827">
    <property type="entry name" value="SOLUTE CARRIER FAMILY 12, CATION COTRANSPORTERS"/>
    <property type="match status" value="1"/>
</dbReference>
<feature type="transmembrane region" description="Helical" evidence="16">
    <location>
        <begin position="705"/>
        <end position="727"/>
    </location>
</feature>
<feature type="transmembrane region" description="Helical" evidence="16">
    <location>
        <begin position="150"/>
        <end position="171"/>
    </location>
</feature>
<evidence type="ECO:0000256" key="7">
    <source>
        <dbReference type="ARBA" id="ARBA00022958"/>
    </source>
</evidence>
<dbReference type="Pfam" id="PF03522">
    <property type="entry name" value="SLC12"/>
    <property type="match status" value="2"/>
</dbReference>
<reference evidence="19" key="2">
    <citation type="submission" date="2017-10" db="EMBL/GenBank/DDBJ databases">
        <title>Ladona fulva Genome sequencing and assembly.</title>
        <authorList>
            <person name="Murali S."/>
            <person name="Richards S."/>
            <person name="Bandaranaike D."/>
            <person name="Bellair M."/>
            <person name="Blankenburg K."/>
            <person name="Chao H."/>
            <person name="Dinh H."/>
            <person name="Doddapaneni H."/>
            <person name="Dugan-Rocha S."/>
            <person name="Elkadiri S."/>
            <person name="Gnanaolivu R."/>
            <person name="Hernandez B."/>
            <person name="Skinner E."/>
            <person name="Javaid M."/>
            <person name="Lee S."/>
            <person name="Li M."/>
            <person name="Ming W."/>
            <person name="Munidasa M."/>
            <person name="Muniz J."/>
            <person name="Nguyen L."/>
            <person name="Hughes D."/>
            <person name="Osuji N."/>
            <person name="Pu L.-L."/>
            <person name="Puazo M."/>
            <person name="Qu C."/>
            <person name="Quiroz J."/>
            <person name="Raj R."/>
            <person name="Weissenberger G."/>
            <person name="Xin Y."/>
            <person name="Zou X."/>
            <person name="Han Y."/>
            <person name="Worley K."/>
            <person name="Muzny D."/>
            <person name="Gibbs R."/>
        </authorList>
    </citation>
    <scope>NUCLEOTIDE SEQUENCE</scope>
    <source>
        <strain evidence="19">Sampled in the wild</strain>
    </source>
</reference>
<dbReference type="GO" id="GO:0006884">
    <property type="term" value="P:cell volume homeostasis"/>
    <property type="evidence" value="ECO:0007669"/>
    <property type="project" value="TreeGrafter"/>
</dbReference>
<dbReference type="AlphaFoldDB" id="A0A8K0NV48"/>
<dbReference type="FunFam" id="1.20.1740.10:FF:000022">
    <property type="entry name" value="Bumetanide-sensitive na-k-cl cotransport protein"/>
    <property type="match status" value="1"/>
</dbReference>
<evidence type="ECO:0000256" key="9">
    <source>
        <dbReference type="ARBA" id="ARBA00023053"/>
    </source>
</evidence>
<sequence length="1254" mass="138574">MRYLRCHGIFVLIGVAKNSRTARTVRRKIRVILKYFECVRTVLILLYFLQPANSVATAKGGVVESEGMVKFGWVKGVLVRCLLNIWGVMLFLRLSWVVGQAGIGQGMLLILATSVVTTITALSMSAISTNGEIKGGGTYYMISRSLGPEFGGSIGLIFSLANAVACAMYVVGFCESMVDLLRSFDVTITGGGVNDIRIIGSITILLLLGIVVIGMEWEAKAQFVLLVILLAAMVDFVIGTFIGPLDVEEEAKGFTGYSLRLVNDNFWPDYRYAEGVHHDFFSVFSIFFPAATGILAGANISGDLADPQGAIPKGTLLAIVLTTISYLAFAVLAGGTMERDASGNITELFNGTFNNCTYRQCDWGLHNSFQVMELVSAFGPLIYAGCFAATLSSALASLVSAPKVFQALCKDELYPYITWFARGYGKNNEPVRGYILTFFIAIAFILIAELNAIAPLISNFFLAAYALINFSTFHASLIKPIGWRPTFKFYNMWLSLAGAILCVLVMFLISWWTALLTLAVVLTLYLIVTYRKPDVNWGSTTQAQTYKNALVSVQQLNNVEDHVKNYRPQILVLSGMPNFRPPLIDFAYLITKNLSLMICGHILKGPVPQRVHSSLTHKGQNWLRAHRVKGFYTHVDEVTFEDGAKALLQASGIGKLRPNILLTGFKGDWRECPRNDLVMYFNTMQLVNDNFWPDYRYAEGVHHDFFSVFSIFFPAATGILAGANISGDLADPQGAIPKGTLLAIVLTTISYLAFAVLAGGTMERDASGNITELFNGTFNNCTYRQCDWGLHNSFQVMELVSAFGPLIYAGCFAATLSSALASLVSAPKVFQALCKDELYPYITWFARGYGKNNEPVRGYILTFFIAIAFILIVYIRSINKALDLHMAVAILRLQEGLDYSNELVGSSDGKGEGIGAMANGGKGELGGNIGGGEGGMEREKSFLGTRTGSQTSLPRNQSFSQMSQASSMSDVSTPGTPRLERHKESGDESPGNNVEEGKGEEERRGNTEGARAEADRDDIGDMFKNHGRGKKDRKEERQLQVDHLKGPGGVDLPKEVLHRITQFQRRQRKGTIDVWWLYDDGGLTLLLPYIISTRRNWANCKLRVFALANKKDELDFEQRSMASLLAKFRIDYSVLKVIPDVTKKPKEETKAYFESLIKDFVQDSNNEDEEDNSATITEAELLAMKDKTNRHLRLRELLKENSMEANLVVMTLPMPRKGVVSAPLYMAWLEALTQDMPPFLLVRGNQTSVLTFYS</sequence>
<evidence type="ECO:0000256" key="5">
    <source>
        <dbReference type="ARBA" id="ARBA00022692"/>
    </source>
</evidence>
<dbReference type="InterPro" id="IPR004842">
    <property type="entry name" value="SLC12A_fam"/>
</dbReference>
<feature type="transmembrane region" description="Helical" evidence="16">
    <location>
        <begin position="77"/>
        <end position="96"/>
    </location>
</feature>
<dbReference type="GO" id="GO:0016020">
    <property type="term" value="C:membrane"/>
    <property type="evidence" value="ECO:0007669"/>
    <property type="project" value="UniProtKB-SubCell"/>
</dbReference>
<dbReference type="Proteomes" id="UP000792457">
    <property type="component" value="Unassembled WGS sequence"/>
</dbReference>
<feature type="compositionally biased region" description="Basic and acidic residues" evidence="15">
    <location>
        <begin position="995"/>
        <end position="1024"/>
    </location>
</feature>
<feature type="transmembrane region" description="Helical" evidence="16">
    <location>
        <begin position="434"/>
        <end position="454"/>
    </location>
</feature>
<dbReference type="GO" id="GO:0008511">
    <property type="term" value="F:sodium:potassium:chloride symporter activity"/>
    <property type="evidence" value="ECO:0007669"/>
    <property type="project" value="TreeGrafter"/>
</dbReference>
<evidence type="ECO:0000256" key="14">
    <source>
        <dbReference type="ARBA" id="ARBA00023214"/>
    </source>
</evidence>
<evidence type="ECO:0000259" key="18">
    <source>
        <dbReference type="Pfam" id="PF03522"/>
    </source>
</evidence>
<gene>
    <name evidence="19" type="ORF">J437_LFUL002019</name>
</gene>
<feature type="transmembrane region" description="Helical" evidence="16">
    <location>
        <begin position="108"/>
        <end position="129"/>
    </location>
</feature>
<feature type="transmembrane region" description="Helical" evidence="16">
    <location>
        <begin position="856"/>
        <end position="875"/>
    </location>
</feature>
<feature type="transmembrane region" description="Helical" evidence="16">
    <location>
        <begin position="514"/>
        <end position="530"/>
    </location>
</feature>
<protein>
    <submittedName>
        <fullName evidence="19">Uncharacterized protein</fullName>
    </submittedName>
</protein>
<feature type="compositionally biased region" description="Gly residues" evidence="15">
    <location>
        <begin position="914"/>
        <end position="934"/>
    </location>
</feature>
<accession>A0A8K0NV48</accession>
<feature type="transmembrane region" description="Helical" evidence="16">
    <location>
        <begin position="490"/>
        <end position="508"/>
    </location>
</feature>
<evidence type="ECO:0000256" key="1">
    <source>
        <dbReference type="ARBA" id="ARBA00004141"/>
    </source>
</evidence>
<feature type="transmembrane region" description="Helical" evidence="16">
    <location>
        <begin position="314"/>
        <end position="334"/>
    </location>
</feature>
<feature type="compositionally biased region" description="Low complexity" evidence="15">
    <location>
        <begin position="957"/>
        <end position="969"/>
    </location>
</feature>
<keyword evidence="5 16" id="KW-0812">Transmembrane</keyword>
<comment type="subcellular location">
    <subcellularLocation>
        <location evidence="1">Membrane</location>
        <topology evidence="1">Multi-pass membrane protein</topology>
    </subcellularLocation>
</comment>
<dbReference type="Gene3D" id="1.20.1740.10">
    <property type="entry name" value="Amino acid/polyamine transporter I"/>
    <property type="match status" value="2"/>
</dbReference>
<dbReference type="InterPro" id="IPR004841">
    <property type="entry name" value="AA-permease/SLC12A_dom"/>
</dbReference>
<keyword evidence="6" id="KW-0769">Symport</keyword>
<keyword evidence="11 16" id="KW-0472">Membrane</keyword>
<feature type="region of interest" description="Disordered" evidence="15">
    <location>
        <begin position="914"/>
        <end position="1047"/>
    </location>
</feature>
<evidence type="ECO:0000313" key="19">
    <source>
        <dbReference type="EMBL" id="KAG8223071.1"/>
    </source>
</evidence>
<organism evidence="19 20">
    <name type="scientific">Ladona fulva</name>
    <name type="common">Scarce chaser dragonfly</name>
    <name type="synonym">Libellula fulva</name>
    <dbReference type="NCBI Taxonomy" id="123851"/>
    <lineage>
        <taxon>Eukaryota</taxon>
        <taxon>Metazoa</taxon>
        <taxon>Ecdysozoa</taxon>
        <taxon>Arthropoda</taxon>
        <taxon>Hexapoda</taxon>
        <taxon>Insecta</taxon>
        <taxon>Pterygota</taxon>
        <taxon>Palaeoptera</taxon>
        <taxon>Odonata</taxon>
        <taxon>Epiprocta</taxon>
        <taxon>Anisoptera</taxon>
        <taxon>Libelluloidea</taxon>
        <taxon>Libellulidae</taxon>
        <taxon>Ladona</taxon>
    </lineage>
</organism>
<dbReference type="OrthoDB" id="2020542at2759"/>
<evidence type="ECO:0000256" key="4">
    <source>
        <dbReference type="ARBA" id="ARBA00022538"/>
    </source>
</evidence>
<proteinExistence type="inferred from homology"/>
<evidence type="ECO:0000256" key="10">
    <source>
        <dbReference type="ARBA" id="ARBA00023065"/>
    </source>
</evidence>
<feature type="domain" description="SLC12A transporter C-terminal" evidence="18">
    <location>
        <begin position="580"/>
        <end position="685"/>
    </location>
</feature>
<evidence type="ECO:0000256" key="8">
    <source>
        <dbReference type="ARBA" id="ARBA00022989"/>
    </source>
</evidence>
<dbReference type="PANTHER" id="PTHR11827:SF103">
    <property type="entry name" value="SODIUM CHLORIDE COTRANSPORTER 69, ISOFORM E"/>
    <property type="match status" value="1"/>
</dbReference>
<feature type="compositionally biased region" description="Basic and acidic residues" evidence="15">
    <location>
        <begin position="1032"/>
        <end position="1045"/>
    </location>
</feature>
<evidence type="ECO:0000256" key="2">
    <source>
        <dbReference type="ARBA" id="ARBA00010593"/>
    </source>
</evidence>
<keyword evidence="4" id="KW-0633">Potassium transport</keyword>
<dbReference type="GO" id="GO:1990573">
    <property type="term" value="P:potassium ion import across plasma membrane"/>
    <property type="evidence" value="ECO:0007669"/>
    <property type="project" value="TreeGrafter"/>
</dbReference>
<feature type="transmembrane region" description="Helical" evidence="16">
    <location>
        <begin position="196"/>
        <end position="216"/>
    </location>
</feature>
<comment type="caution">
    <text evidence="19">The sequence shown here is derived from an EMBL/GenBank/DDBJ whole genome shotgun (WGS) entry which is preliminary data.</text>
</comment>
<keyword evidence="13" id="KW-0739">Sodium transport</keyword>
<dbReference type="GO" id="GO:0055075">
    <property type="term" value="P:potassium ion homeostasis"/>
    <property type="evidence" value="ECO:0007669"/>
    <property type="project" value="TreeGrafter"/>
</dbReference>
<keyword evidence="9" id="KW-0915">Sodium</keyword>
<keyword evidence="12" id="KW-0325">Glycoprotein</keyword>
<keyword evidence="7" id="KW-0630">Potassium</keyword>
<evidence type="ECO:0000256" key="12">
    <source>
        <dbReference type="ARBA" id="ARBA00023180"/>
    </source>
</evidence>
<evidence type="ECO:0000256" key="13">
    <source>
        <dbReference type="ARBA" id="ARBA00023201"/>
    </source>
</evidence>
<name>A0A8K0NV48_LADFU</name>
<keyword evidence="14" id="KW-0868">Chloride</keyword>
<keyword evidence="3" id="KW-0813">Transport</keyword>
<keyword evidence="20" id="KW-1185">Reference proteome</keyword>
<feature type="transmembrane region" description="Helical" evidence="16">
    <location>
        <begin position="460"/>
        <end position="478"/>
    </location>
</feature>
<feature type="transmembrane region" description="Helical" evidence="16">
    <location>
        <begin position="739"/>
        <end position="758"/>
    </location>
</feature>
<evidence type="ECO:0000256" key="3">
    <source>
        <dbReference type="ARBA" id="ARBA00022448"/>
    </source>
</evidence>
<feature type="transmembrane region" description="Helical" evidence="16">
    <location>
        <begin position="381"/>
        <end position="401"/>
    </location>
</feature>
<feature type="domain" description="Amino acid permease/ SLC12A" evidence="17">
    <location>
        <begin position="76"/>
        <end position="571"/>
    </location>
</feature>
<dbReference type="GO" id="GO:0055064">
    <property type="term" value="P:chloride ion homeostasis"/>
    <property type="evidence" value="ECO:0007669"/>
    <property type="project" value="TreeGrafter"/>
</dbReference>
<feature type="compositionally biased region" description="Polar residues" evidence="15">
    <location>
        <begin position="944"/>
        <end position="956"/>
    </location>
</feature>
<dbReference type="PRINTS" id="PR01207">
    <property type="entry name" value="NAKCLTRNSPRT"/>
</dbReference>
<feature type="transmembrane region" description="Helical" evidence="16">
    <location>
        <begin position="280"/>
        <end position="302"/>
    </location>
</feature>
<evidence type="ECO:0000256" key="6">
    <source>
        <dbReference type="ARBA" id="ARBA00022847"/>
    </source>
</evidence>
<dbReference type="EMBL" id="KZ308152">
    <property type="protein sequence ID" value="KAG8223071.1"/>
    <property type="molecule type" value="Genomic_DNA"/>
</dbReference>
<dbReference type="GO" id="GO:0055078">
    <property type="term" value="P:sodium ion homeostasis"/>
    <property type="evidence" value="ECO:0007669"/>
    <property type="project" value="TreeGrafter"/>
</dbReference>
<evidence type="ECO:0000256" key="15">
    <source>
        <dbReference type="SAM" id="MobiDB-lite"/>
    </source>
</evidence>
<evidence type="ECO:0000259" key="17">
    <source>
        <dbReference type="Pfam" id="PF00324"/>
    </source>
</evidence>
<evidence type="ECO:0000256" key="16">
    <source>
        <dbReference type="SAM" id="Phobius"/>
    </source>
</evidence>